<evidence type="ECO:0000313" key="2">
    <source>
        <dbReference type="Proteomes" id="UP001501729"/>
    </source>
</evidence>
<name>A0AAV3UQA3_9EURY</name>
<dbReference type="EMBL" id="BAABKX010000024">
    <property type="protein sequence ID" value="GAA5063197.1"/>
    <property type="molecule type" value="Genomic_DNA"/>
</dbReference>
<proteinExistence type="predicted"/>
<dbReference type="Proteomes" id="UP001501729">
    <property type="component" value="Unassembled WGS sequence"/>
</dbReference>
<dbReference type="AlphaFoldDB" id="A0AAV3UQA3"/>
<sequence length="65" mass="7285">MSRALWALKNGVAMRQHRRTMSSQTAASTSVIVTNGFPQMNLQNTYIEKEDVYFTGSRSTDATID</sequence>
<protein>
    <submittedName>
        <fullName evidence="1">Uncharacterized protein</fullName>
    </submittedName>
</protein>
<keyword evidence="2" id="KW-1185">Reference proteome</keyword>
<reference evidence="1 2" key="1">
    <citation type="journal article" date="2019" name="Int. J. Syst. Evol. Microbiol.">
        <title>The Global Catalogue of Microorganisms (GCM) 10K type strain sequencing project: providing services to taxonomists for standard genome sequencing and annotation.</title>
        <authorList>
            <consortium name="The Broad Institute Genomics Platform"/>
            <consortium name="The Broad Institute Genome Sequencing Center for Infectious Disease"/>
            <person name="Wu L."/>
            <person name="Ma J."/>
        </authorList>
    </citation>
    <scope>NUCLEOTIDE SEQUENCE [LARGE SCALE GENOMIC DNA]</scope>
    <source>
        <strain evidence="1 2">JCM 17504</strain>
    </source>
</reference>
<organism evidence="1 2">
    <name type="scientific">Haladaptatus pallidirubidus</name>
    <dbReference type="NCBI Taxonomy" id="1008152"/>
    <lineage>
        <taxon>Archaea</taxon>
        <taxon>Methanobacteriati</taxon>
        <taxon>Methanobacteriota</taxon>
        <taxon>Stenosarchaea group</taxon>
        <taxon>Halobacteria</taxon>
        <taxon>Halobacteriales</taxon>
        <taxon>Haladaptataceae</taxon>
        <taxon>Haladaptatus</taxon>
    </lineage>
</organism>
<gene>
    <name evidence="1" type="ORF">GCM10025751_51440</name>
</gene>
<evidence type="ECO:0000313" key="1">
    <source>
        <dbReference type="EMBL" id="GAA5063197.1"/>
    </source>
</evidence>
<comment type="caution">
    <text evidence="1">The sequence shown here is derived from an EMBL/GenBank/DDBJ whole genome shotgun (WGS) entry which is preliminary data.</text>
</comment>
<accession>A0AAV3UQA3</accession>